<dbReference type="EMBL" id="DVOG01000028">
    <property type="protein sequence ID" value="HIV03719.1"/>
    <property type="molecule type" value="Genomic_DNA"/>
</dbReference>
<dbReference type="PANTHER" id="PTHR23150:SF19">
    <property type="entry name" value="FORMYLGLYCINE-GENERATING ENZYME"/>
    <property type="match status" value="1"/>
</dbReference>
<dbReference type="Pfam" id="PF03781">
    <property type="entry name" value="FGE-sulfatase"/>
    <property type="match status" value="1"/>
</dbReference>
<accession>A0A9D1NIG6</accession>
<dbReference type="GO" id="GO:0120147">
    <property type="term" value="F:formylglycine-generating oxidase activity"/>
    <property type="evidence" value="ECO:0007669"/>
    <property type="project" value="TreeGrafter"/>
</dbReference>
<dbReference type="InterPro" id="IPR016187">
    <property type="entry name" value="CTDL_fold"/>
</dbReference>
<organism evidence="2 3">
    <name type="scientific">Candidatus Spyradosoma merdigallinarum</name>
    <dbReference type="NCBI Taxonomy" id="2840950"/>
    <lineage>
        <taxon>Bacteria</taxon>
        <taxon>Pseudomonadati</taxon>
        <taxon>Verrucomicrobiota</taxon>
        <taxon>Opitutia</taxon>
        <taxon>Opitutia incertae sedis</taxon>
        <taxon>Candidatus Spyradosoma</taxon>
    </lineage>
</organism>
<dbReference type="InterPro" id="IPR042095">
    <property type="entry name" value="SUMF_sf"/>
</dbReference>
<feature type="domain" description="Sulfatase-modifying factor enzyme-like" evidence="1">
    <location>
        <begin position="16"/>
        <end position="208"/>
    </location>
</feature>
<dbReference type="AlphaFoldDB" id="A0A9D1NIG6"/>
<dbReference type="Gene3D" id="3.90.1580.10">
    <property type="entry name" value="paralog of FGE (formylglycine-generating enzyme)"/>
    <property type="match status" value="1"/>
</dbReference>
<sequence length="213" mass="24070">MLLFPVLIGALLALPNFCSKEETVETVKIPGKTYAFGKYEVTQAQYQAVTGENPSEFKVPNLPVTNVSWDEAREFCRKLTERERALGRISENQEYRLPTAEEWQHACRAGTTTKFYTGDSEEDLARAAWYEGNSGGRPHPVGLKEPNAFGLYDMHGNVGEWIHNNSAWHLFLGGTYFNSAEDEFKRCQVPVELGSFGYRYANVGFRVVLDDVE</sequence>
<dbReference type="PANTHER" id="PTHR23150">
    <property type="entry name" value="SULFATASE MODIFYING FACTOR 1, 2"/>
    <property type="match status" value="1"/>
</dbReference>
<reference evidence="2" key="2">
    <citation type="journal article" date="2021" name="PeerJ">
        <title>Extensive microbial diversity within the chicken gut microbiome revealed by metagenomics and culture.</title>
        <authorList>
            <person name="Gilroy R."/>
            <person name="Ravi A."/>
            <person name="Getino M."/>
            <person name="Pursley I."/>
            <person name="Horton D.L."/>
            <person name="Alikhan N.F."/>
            <person name="Baker D."/>
            <person name="Gharbi K."/>
            <person name="Hall N."/>
            <person name="Watson M."/>
            <person name="Adriaenssens E.M."/>
            <person name="Foster-Nyarko E."/>
            <person name="Jarju S."/>
            <person name="Secka A."/>
            <person name="Antonio M."/>
            <person name="Oren A."/>
            <person name="Chaudhuri R.R."/>
            <person name="La Ragione R."/>
            <person name="Hildebrand F."/>
            <person name="Pallen M.J."/>
        </authorList>
    </citation>
    <scope>NUCLEOTIDE SEQUENCE</scope>
    <source>
        <strain evidence="2">10669</strain>
    </source>
</reference>
<name>A0A9D1NIG6_9BACT</name>
<evidence type="ECO:0000313" key="3">
    <source>
        <dbReference type="Proteomes" id="UP000886812"/>
    </source>
</evidence>
<dbReference type="InterPro" id="IPR005532">
    <property type="entry name" value="SUMF_dom"/>
</dbReference>
<dbReference type="SUPFAM" id="SSF56436">
    <property type="entry name" value="C-type lectin-like"/>
    <property type="match status" value="1"/>
</dbReference>
<gene>
    <name evidence="2" type="ORF">IAC75_01020</name>
</gene>
<proteinExistence type="predicted"/>
<evidence type="ECO:0000259" key="1">
    <source>
        <dbReference type="Pfam" id="PF03781"/>
    </source>
</evidence>
<protein>
    <submittedName>
        <fullName evidence="2">Formylglycine-generating enzyme family protein</fullName>
    </submittedName>
</protein>
<dbReference type="Proteomes" id="UP000886812">
    <property type="component" value="Unassembled WGS sequence"/>
</dbReference>
<evidence type="ECO:0000313" key="2">
    <source>
        <dbReference type="EMBL" id="HIV03719.1"/>
    </source>
</evidence>
<comment type="caution">
    <text evidence="2">The sequence shown here is derived from an EMBL/GenBank/DDBJ whole genome shotgun (WGS) entry which is preliminary data.</text>
</comment>
<reference evidence="2" key="1">
    <citation type="submission" date="2020-10" db="EMBL/GenBank/DDBJ databases">
        <authorList>
            <person name="Gilroy R."/>
        </authorList>
    </citation>
    <scope>NUCLEOTIDE SEQUENCE</scope>
    <source>
        <strain evidence="2">10669</strain>
    </source>
</reference>
<dbReference type="InterPro" id="IPR051043">
    <property type="entry name" value="Sulfatase_Mod_Factor_Kinase"/>
</dbReference>